<gene>
    <name evidence="1" type="ORF">JCM19235_5579</name>
</gene>
<name>A0A090RNR1_9VIBR</name>
<protein>
    <submittedName>
        <fullName evidence="1">Cysteine synthase</fullName>
        <ecNumber evidence="1">2.5.1.47</ecNumber>
    </submittedName>
</protein>
<dbReference type="Gene3D" id="3.40.50.1100">
    <property type="match status" value="1"/>
</dbReference>
<evidence type="ECO:0000313" key="2">
    <source>
        <dbReference type="Proteomes" id="UP000029228"/>
    </source>
</evidence>
<keyword evidence="1" id="KW-0808">Transferase</keyword>
<keyword evidence="2" id="KW-1185">Reference proteome</keyword>
<dbReference type="AlphaFoldDB" id="A0A090RNR1"/>
<dbReference type="Proteomes" id="UP000029228">
    <property type="component" value="Unassembled WGS sequence"/>
</dbReference>
<proteinExistence type="predicted"/>
<dbReference type="SUPFAM" id="SSF53686">
    <property type="entry name" value="Tryptophan synthase beta subunit-like PLP-dependent enzymes"/>
    <property type="match status" value="1"/>
</dbReference>
<organism evidence="1 2">
    <name type="scientific">Vibrio maritimus</name>
    <dbReference type="NCBI Taxonomy" id="990268"/>
    <lineage>
        <taxon>Bacteria</taxon>
        <taxon>Pseudomonadati</taxon>
        <taxon>Pseudomonadota</taxon>
        <taxon>Gammaproteobacteria</taxon>
        <taxon>Vibrionales</taxon>
        <taxon>Vibrionaceae</taxon>
        <taxon>Vibrio</taxon>
    </lineage>
</organism>
<dbReference type="InterPro" id="IPR036052">
    <property type="entry name" value="TrpB-like_PALP_sf"/>
</dbReference>
<evidence type="ECO:0000313" key="1">
    <source>
        <dbReference type="EMBL" id="GAL17030.1"/>
    </source>
</evidence>
<accession>A0A090RNR1</accession>
<dbReference type="EMBL" id="BBMR01000001">
    <property type="protein sequence ID" value="GAL17030.1"/>
    <property type="molecule type" value="Genomic_DNA"/>
</dbReference>
<dbReference type="GO" id="GO:0004124">
    <property type="term" value="F:cysteine synthase activity"/>
    <property type="evidence" value="ECO:0007669"/>
    <property type="project" value="UniProtKB-EC"/>
</dbReference>
<reference evidence="1 2" key="1">
    <citation type="submission" date="2014-09" db="EMBL/GenBank/DDBJ databases">
        <title>Vibrio maritimus JCM 19235. (C45) whole genome shotgun sequence.</title>
        <authorList>
            <person name="Sawabe T."/>
            <person name="Meirelles P."/>
            <person name="Nakanishi M."/>
            <person name="Sayaka M."/>
            <person name="Hattori M."/>
            <person name="Ohkuma M."/>
        </authorList>
    </citation>
    <scope>NUCLEOTIDE SEQUENCE [LARGE SCALE GENOMIC DNA]</scope>
    <source>
        <strain evidence="2">JCM19235</strain>
    </source>
</reference>
<dbReference type="EC" id="2.5.1.47" evidence="1"/>
<sequence length="60" mass="6629">MLVVMPKGQAIEKERMISLYGAELLLVDPCPFANPDHFYHTAKRIGLSAKTVGGRTNLKT</sequence>
<dbReference type="STRING" id="990268.JCM19235_5579"/>
<comment type="caution">
    <text evidence="1">The sequence shown here is derived from an EMBL/GenBank/DDBJ whole genome shotgun (WGS) entry which is preliminary data.</text>
</comment>